<accession>A0A455UAY8</accession>
<proteinExistence type="predicted"/>
<gene>
    <name evidence="1" type="ORF">HSBAA_45010</name>
</gene>
<reference evidence="1 2" key="1">
    <citation type="journal article" date="2019" name="Microbiol. Resour. Announc.">
        <title>Complete Genome Sequence of Halomonas sulfidaeris Strain Esulfide1 Isolated from a Metal Sulfide Rock at a Depth of 2,200 Meters, Obtained Using Nanopore Sequencing.</title>
        <authorList>
            <person name="Saito M."/>
            <person name="Nishigata A."/>
            <person name="Galipon J."/>
            <person name="Arakawa K."/>
        </authorList>
    </citation>
    <scope>NUCLEOTIDE SEQUENCE [LARGE SCALE GENOMIC DNA]</scope>
    <source>
        <strain evidence="1 2">ATCC BAA-803</strain>
    </source>
</reference>
<dbReference type="KEGG" id="hsr:HSBAA_45010"/>
<protein>
    <submittedName>
        <fullName evidence="1">Uncharacterized protein</fullName>
    </submittedName>
</protein>
<organism evidence="1 2">
    <name type="scientific">Vreelandella sulfidaeris</name>
    <dbReference type="NCBI Taxonomy" id="115553"/>
    <lineage>
        <taxon>Bacteria</taxon>
        <taxon>Pseudomonadati</taxon>
        <taxon>Pseudomonadota</taxon>
        <taxon>Gammaproteobacteria</taxon>
        <taxon>Oceanospirillales</taxon>
        <taxon>Halomonadaceae</taxon>
        <taxon>Vreelandella</taxon>
    </lineage>
</organism>
<dbReference type="AlphaFoldDB" id="A0A455UAY8"/>
<dbReference type="EMBL" id="AP019514">
    <property type="protein sequence ID" value="BBI63195.1"/>
    <property type="molecule type" value="Genomic_DNA"/>
</dbReference>
<name>A0A455UAY8_9GAMM</name>
<sequence length="99" mass="11035">MGMVAGHGVGVGIISHGLSAFEVLNFWPRLGEKQIEKRLGKKAVTYILLDINRAKSYALYGFDSGKVSLTLPLMSKEDLIRYKTMLLRPVDIDDIRAIN</sequence>
<dbReference type="Proteomes" id="UP000320231">
    <property type="component" value="Chromosome"/>
</dbReference>
<evidence type="ECO:0000313" key="2">
    <source>
        <dbReference type="Proteomes" id="UP000320231"/>
    </source>
</evidence>
<evidence type="ECO:0000313" key="1">
    <source>
        <dbReference type="EMBL" id="BBI63195.1"/>
    </source>
</evidence>